<dbReference type="AlphaFoldDB" id="A0A7S5DQJ8"/>
<organism evidence="1">
    <name type="scientific">Rhizobium rhizogenes</name>
    <name type="common">Agrobacterium rhizogenes</name>
    <dbReference type="NCBI Taxonomy" id="359"/>
    <lineage>
        <taxon>Bacteria</taxon>
        <taxon>Pseudomonadati</taxon>
        <taxon>Pseudomonadota</taxon>
        <taxon>Alphaproteobacteria</taxon>
        <taxon>Hyphomicrobiales</taxon>
        <taxon>Rhizobiaceae</taxon>
        <taxon>Rhizobium/Agrobacterium group</taxon>
        <taxon>Rhizobium</taxon>
    </lineage>
</organism>
<reference evidence="1" key="1">
    <citation type="submission" date="2018-12" db="EMBL/GenBank/DDBJ databases">
        <title>Three Rhizobium rhizogenes strains isolated from the same crown gall tumor carry diverse plasmids.</title>
        <authorList>
            <person name="Pulawska J."/>
            <person name="Kuzmanovic N."/>
        </authorList>
    </citation>
    <scope>NUCLEOTIDE SEQUENCE</scope>
    <source>
        <strain evidence="1">C5.7</strain>
        <plasmid evidence="1">pC5.7b</plasmid>
    </source>
</reference>
<dbReference type="EMBL" id="MK318968">
    <property type="protein sequence ID" value="QCL09203.1"/>
    <property type="molecule type" value="Genomic_DNA"/>
</dbReference>
<evidence type="ECO:0000313" key="1">
    <source>
        <dbReference type="EMBL" id="QCL09203.1"/>
    </source>
</evidence>
<proteinExistence type="predicted"/>
<keyword evidence="1" id="KW-0614">Plasmid</keyword>
<accession>A0A7S5DQJ8</accession>
<name>A0A7S5DQJ8_RHIRH</name>
<geneLocation type="plasmid" evidence="1">
    <name>pC5.7b</name>
</geneLocation>
<protein>
    <submittedName>
        <fullName evidence="1">Uncharacterized protein</fullName>
    </submittedName>
</protein>
<gene>
    <name evidence="1" type="ORF">pC5.7b_336</name>
</gene>
<sequence>MAHRRCRLAPLPRKIPAPAVSSRGTPQLHIEGNGGIGVNWEQIAGAMTISIPF</sequence>